<dbReference type="PROSITE" id="PS51318">
    <property type="entry name" value="TAT"/>
    <property type="match status" value="1"/>
</dbReference>
<gene>
    <name evidence="18" type="primary">efeB</name>
    <name evidence="18" type="ORF">H9641_11025</name>
</gene>
<keyword evidence="6 13" id="KW-0560">Oxidoreductase</keyword>
<dbReference type="InterPro" id="IPR006311">
    <property type="entry name" value="TAT_signal"/>
</dbReference>
<dbReference type="PROSITE" id="PS51404">
    <property type="entry name" value="DYP_PEROXIDASE"/>
    <property type="match status" value="1"/>
</dbReference>
<evidence type="ECO:0000259" key="16">
    <source>
        <dbReference type="Pfam" id="PF04261"/>
    </source>
</evidence>
<dbReference type="InterPro" id="IPR011008">
    <property type="entry name" value="Dimeric_a/b-barrel"/>
</dbReference>
<evidence type="ECO:0000256" key="9">
    <source>
        <dbReference type="ARBA" id="ARBA00025737"/>
    </source>
</evidence>
<comment type="cofactor">
    <cofactor evidence="13">
        <name>heme b</name>
        <dbReference type="ChEBI" id="CHEBI:60344"/>
    </cofactor>
    <text evidence="13">Binds 1 heme b (iron(II)-protoporphyrin IX) group non-covalently per subunit.</text>
</comment>
<evidence type="ECO:0000259" key="17">
    <source>
        <dbReference type="Pfam" id="PF20628"/>
    </source>
</evidence>
<dbReference type="InterPro" id="IPR006314">
    <property type="entry name" value="Dyp_peroxidase"/>
</dbReference>
<comment type="subcellular location">
    <subcellularLocation>
        <location evidence="1">Cell envelope</location>
    </subcellularLocation>
</comment>
<name>A0ABR8TZM8_9CELL</name>
<dbReference type="InterPro" id="IPR048327">
    <property type="entry name" value="Dyp_perox_N"/>
</dbReference>
<dbReference type="Pfam" id="PF04261">
    <property type="entry name" value="Dyp_perox_N"/>
    <property type="match status" value="1"/>
</dbReference>
<organism evidence="18 19">
    <name type="scientific">Oerskovia merdavium</name>
    <dbReference type="NCBI Taxonomy" id="2762227"/>
    <lineage>
        <taxon>Bacteria</taxon>
        <taxon>Bacillati</taxon>
        <taxon>Actinomycetota</taxon>
        <taxon>Actinomycetes</taxon>
        <taxon>Micrococcales</taxon>
        <taxon>Cellulomonadaceae</taxon>
        <taxon>Oerskovia</taxon>
    </lineage>
</organism>
<feature type="region of interest" description="Disordered" evidence="14">
    <location>
        <begin position="1"/>
        <end position="42"/>
    </location>
</feature>
<evidence type="ECO:0000256" key="2">
    <source>
        <dbReference type="ARBA" id="ARBA00022559"/>
    </source>
</evidence>
<evidence type="ECO:0000256" key="3">
    <source>
        <dbReference type="ARBA" id="ARBA00022617"/>
    </source>
</evidence>
<evidence type="ECO:0000256" key="15">
    <source>
        <dbReference type="SAM" id="Phobius"/>
    </source>
</evidence>
<evidence type="ECO:0000256" key="8">
    <source>
        <dbReference type="ARBA" id="ARBA00023239"/>
    </source>
</evidence>
<evidence type="ECO:0000313" key="19">
    <source>
        <dbReference type="Proteomes" id="UP000655570"/>
    </source>
</evidence>
<protein>
    <recommendedName>
        <fullName evidence="10 13">Deferrochelatase</fullName>
        <ecNumber evidence="13">1.11.1.-</ecNumber>
    </recommendedName>
    <alternativeName>
        <fullName evidence="11 13">Peroxidase EfeB</fullName>
    </alternativeName>
</protein>
<comment type="catalytic activity">
    <reaction evidence="12">
        <text>heme b + 2 H(+) = protoporphyrin IX + Fe(2+)</text>
        <dbReference type="Rhea" id="RHEA:22584"/>
        <dbReference type="ChEBI" id="CHEBI:15378"/>
        <dbReference type="ChEBI" id="CHEBI:29033"/>
        <dbReference type="ChEBI" id="CHEBI:57306"/>
        <dbReference type="ChEBI" id="CHEBI:60344"/>
        <dbReference type="EC" id="4.98.1.1"/>
    </reaction>
    <physiologicalReaction direction="left-to-right" evidence="12">
        <dbReference type="Rhea" id="RHEA:22585"/>
    </physiologicalReaction>
</comment>
<proteinExistence type="inferred from homology"/>
<evidence type="ECO:0000256" key="10">
    <source>
        <dbReference type="ARBA" id="ARBA00033771"/>
    </source>
</evidence>
<keyword evidence="15" id="KW-0812">Transmembrane</keyword>
<dbReference type="PANTHER" id="PTHR30521:SF4">
    <property type="entry name" value="DEFERROCHELATASE"/>
    <property type="match status" value="1"/>
</dbReference>
<evidence type="ECO:0000256" key="11">
    <source>
        <dbReference type="ARBA" id="ARBA00033775"/>
    </source>
</evidence>
<keyword evidence="5" id="KW-0732">Signal</keyword>
<comment type="function">
    <text evidence="13">Involved in the recovery of exogenous heme iron. Extracts iron from heme while preserving the protoporphyrin ring intact.</text>
</comment>
<dbReference type="PANTHER" id="PTHR30521">
    <property type="entry name" value="DEFERROCHELATASE/PEROXIDASE"/>
    <property type="match status" value="1"/>
</dbReference>
<dbReference type="NCBIfam" id="TIGR01412">
    <property type="entry name" value="tat_substr_1"/>
    <property type="match status" value="1"/>
</dbReference>
<reference evidence="18 19" key="1">
    <citation type="submission" date="2020-08" db="EMBL/GenBank/DDBJ databases">
        <title>A Genomic Blueprint of the Chicken Gut Microbiome.</title>
        <authorList>
            <person name="Gilroy R."/>
            <person name="Ravi A."/>
            <person name="Getino M."/>
            <person name="Pursley I."/>
            <person name="Horton D.L."/>
            <person name="Alikhan N.-F."/>
            <person name="Baker D."/>
            <person name="Gharbi K."/>
            <person name="Hall N."/>
            <person name="Watson M."/>
            <person name="Adriaenssens E.M."/>
            <person name="Foster-Nyarko E."/>
            <person name="Jarju S."/>
            <person name="Secka A."/>
            <person name="Antonio M."/>
            <person name="Oren A."/>
            <person name="Chaudhuri R."/>
            <person name="La Ragione R.M."/>
            <person name="Hildebrand F."/>
            <person name="Pallen M.J."/>
        </authorList>
    </citation>
    <scope>NUCLEOTIDE SEQUENCE [LARGE SCALE GENOMIC DNA]</scope>
    <source>
        <strain evidence="18 19">Sa2CUA9</strain>
    </source>
</reference>
<evidence type="ECO:0000313" key="18">
    <source>
        <dbReference type="EMBL" id="MBD7981241.1"/>
    </source>
</evidence>
<evidence type="ECO:0000256" key="4">
    <source>
        <dbReference type="ARBA" id="ARBA00022723"/>
    </source>
</evidence>
<dbReference type="EC" id="1.11.1.-" evidence="13"/>
<dbReference type="InterPro" id="IPR048328">
    <property type="entry name" value="Dyp_perox_C"/>
</dbReference>
<keyword evidence="7 13" id="KW-0408">Iron</keyword>
<feature type="domain" description="Dyp-type peroxidase C-terminal" evidence="17">
    <location>
        <begin position="269"/>
        <end position="451"/>
    </location>
</feature>
<accession>A0ABR8TZM8</accession>
<dbReference type="RefSeq" id="WP_191803675.1">
    <property type="nucleotide sequence ID" value="NZ_JACSQF010000010.1"/>
</dbReference>
<evidence type="ECO:0000256" key="14">
    <source>
        <dbReference type="SAM" id="MobiDB-lite"/>
    </source>
</evidence>
<keyword evidence="19" id="KW-1185">Reference proteome</keyword>
<dbReference type="NCBIfam" id="TIGR01413">
    <property type="entry name" value="Dyp_perox_fam"/>
    <property type="match status" value="1"/>
</dbReference>
<evidence type="ECO:0000256" key="7">
    <source>
        <dbReference type="ARBA" id="ARBA00023004"/>
    </source>
</evidence>
<comment type="similarity">
    <text evidence="9 13">Belongs to the DyP-type peroxidase family.</text>
</comment>
<feature type="transmembrane region" description="Helical" evidence="15">
    <location>
        <begin position="47"/>
        <end position="67"/>
    </location>
</feature>
<evidence type="ECO:0000256" key="6">
    <source>
        <dbReference type="ARBA" id="ARBA00023002"/>
    </source>
</evidence>
<keyword evidence="15" id="KW-1133">Transmembrane helix</keyword>
<evidence type="ECO:0000256" key="12">
    <source>
        <dbReference type="ARBA" id="ARBA00048856"/>
    </source>
</evidence>
<evidence type="ECO:0000256" key="13">
    <source>
        <dbReference type="RuleBase" id="RU365017"/>
    </source>
</evidence>
<dbReference type="Proteomes" id="UP000655570">
    <property type="component" value="Unassembled WGS sequence"/>
</dbReference>
<dbReference type="Pfam" id="PF20628">
    <property type="entry name" value="Dyp_perox_C"/>
    <property type="match status" value="1"/>
</dbReference>
<dbReference type="EMBL" id="JACSQF010000010">
    <property type="protein sequence ID" value="MBD7981241.1"/>
    <property type="molecule type" value="Genomic_DNA"/>
</dbReference>
<keyword evidence="3 13" id="KW-0349">Heme</keyword>
<dbReference type="SUPFAM" id="SSF54909">
    <property type="entry name" value="Dimeric alpha+beta barrel"/>
    <property type="match status" value="1"/>
</dbReference>
<evidence type="ECO:0000256" key="1">
    <source>
        <dbReference type="ARBA" id="ARBA00004196"/>
    </source>
</evidence>
<keyword evidence="8" id="KW-0456">Lyase</keyword>
<feature type="domain" description="Dyp-type peroxidase N-terminal" evidence="16">
    <location>
        <begin position="97"/>
        <end position="257"/>
    </location>
</feature>
<feature type="compositionally biased region" description="Low complexity" evidence="14">
    <location>
        <begin position="17"/>
        <end position="31"/>
    </location>
</feature>
<keyword evidence="4 13" id="KW-0479">Metal-binding</keyword>
<evidence type="ECO:0000256" key="5">
    <source>
        <dbReference type="ARBA" id="ARBA00022729"/>
    </source>
</evidence>
<dbReference type="InterPro" id="IPR006313">
    <property type="entry name" value="EfeB/EfeN"/>
</dbReference>
<sequence length="472" mass="49089">MTTAPDQPDAGSSALEGPDAPRGTTGPGDPTRPTEPTREARRISRRAVLGMAGVGLAGAGLAGGFLAGSATASARDTAPSAGPAEGDGAFAFTGEHQAGITTPVQDSLHFATWDVTTQDRDEVVALLRAWTLAASRMTQGLPAGEFGPVSGPYDAPPDDTGEAEGLPASGLTITFGFGPSFFTAADGSARFGLDGRKPDLLADLPHFPGDMLEDARCGGDLAVQACANDPQVAVHAIRNLARIAFGTASVRWSQLGYGRTSSTTTAQPTPRNLFGFKDGTANITSEESSAIDEHVWVAPGDGADWLAGGSYLVARRIRMTIETWDRAPLREQETIVGRTKGSGAPLSGGEERTEPDFEAAGRGGVPLIDPASHVRLAHPTSNGGARMLRRGYNYTDGSDGLGRLDAGLFFLAYVRDPATQYVPMQNALAKHDLMSEYLRHTGSGIWAVPRGIAEGATLGGTQGAFVGQELFA</sequence>
<keyword evidence="2 13" id="KW-0575">Peroxidase</keyword>
<comment type="caution">
    <text evidence="18">The sequence shown here is derived from an EMBL/GenBank/DDBJ whole genome shotgun (WGS) entry which is preliminary data.</text>
</comment>
<keyword evidence="15" id="KW-0472">Membrane</keyword>